<keyword evidence="1" id="KW-1133">Transmembrane helix</keyword>
<dbReference type="RefSeq" id="WP_138292826.1">
    <property type="nucleotide sequence ID" value="NZ_BAABZC010000001.1"/>
</dbReference>
<dbReference type="AlphaFoldDB" id="A0A6N2WZD2"/>
<keyword evidence="1" id="KW-0812">Transmembrane</keyword>
<name>A0A6N2WZD2_9BACE</name>
<gene>
    <name evidence="2" type="ORF">BILFYP9_03975</name>
</gene>
<protein>
    <submittedName>
        <fullName evidence="2">Uncharacterized protein</fullName>
    </submittedName>
</protein>
<accession>A0A6N2WZD2</accession>
<evidence type="ECO:0000313" key="2">
    <source>
        <dbReference type="EMBL" id="VYT46956.1"/>
    </source>
</evidence>
<organism evidence="2">
    <name type="scientific">Bacteroides intestinalis</name>
    <dbReference type="NCBI Taxonomy" id="329854"/>
    <lineage>
        <taxon>Bacteria</taxon>
        <taxon>Pseudomonadati</taxon>
        <taxon>Bacteroidota</taxon>
        <taxon>Bacteroidia</taxon>
        <taxon>Bacteroidales</taxon>
        <taxon>Bacteroidaceae</taxon>
        <taxon>Bacteroides</taxon>
    </lineage>
</organism>
<sequence>MGNKNVIKRLILVVVLILTCWAFWAVYQYRFRNWNDQVRKAFSDVIEEELHERGGIEVEFYGTTEIPSSEDKVPERVAVTIDKGRREYLIPLYKYNHSIVKETTKRMLCSFIIEESPLIADSLNMRWSELMKKSGNLENTAVRISIADYEENVSVTSSHNYSFFTPSDSLMSYYIGYRCEAEVTGFVQCCWWHILGTFWCSIFILFLFIVILVYVFCKKIKAVLDDYFIRKKIVEKEILVPIPVISVEKEKECIYQLGSNCFYDANTHIFRNGSGEVVLTKLHSILMKAFLDAEEHRLTLSEIDKILWNGMGTNGRIHKIVGRLRLSLSGISNITIENVSHAYQLKIPHFFEDIPGGDNK</sequence>
<feature type="transmembrane region" description="Helical" evidence="1">
    <location>
        <begin position="191"/>
        <end position="217"/>
    </location>
</feature>
<proteinExistence type="predicted"/>
<reference evidence="2" key="1">
    <citation type="submission" date="2019-11" db="EMBL/GenBank/DDBJ databases">
        <authorList>
            <person name="Feng L."/>
        </authorList>
    </citation>
    <scope>NUCLEOTIDE SEQUENCE</scope>
    <source>
        <strain evidence="2">BintestinalisLFYP9</strain>
    </source>
</reference>
<evidence type="ECO:0000256" key="1">
    <source>
        <dbReference type="SAM" id="Phobius"/>
    </source>
</evidence>
<keyword evidence="1" id="KW-0472">Membrane</keyword>
<dbReference type="EMBL" id="CACRSU010000048">
    <property type="protein sequence ID" value="VYT46956.1"/>
    <property type="molecule type" value="Genomic_DNA"/>
</dbReference>